<evidence type="ECO:0000256" key="8">
    <source>
        <dbReference type="ARBA" id="ARBA00023242"/>
    </source>
</evidence>
<reference evidence="12 13" key="1">
    <citation type="journal article" date="2024" name="Insects">
        <title>An Improved Chromosome-Level Genome Assembly of the Firefly Pyrocoelia pectoralis.</title>
        <authorList>
            <person name="Fu X."/>
            <person name="Meyer-Rochow V.B."/>
            <person name="Ballantyne L."/>
            <person name="Zhu X."/>
        </authorList>
    </citation>
    <scope>NUCLEOTIDE SEQUENCE [LARGE SCALE GENOMIC DNA]</scope>
    <source>
        <strain evidence="12">XCY_ONT2</strain>
    </source>
</reference>
<dbReference type="GO" id="GO:0008270">
    <property type="term" value="F:zinc ion binding"/>
    <property type="evidence" value="ECO:0007669"/>
    <property type="project" value="UniProtKB-KW"/>
</dbReference>
<feature type="domain" description="C2H2-type" evidence="11">
    <location>
        <begin position="249"/>
        <end position="276"/>
    </location>
</feature>
<evidence type="ECO:0000256" key="7">
    <source>
        <dbReference type="ARBA" id="ARBA00023163"/>
    </source>
</evidence>
<keyword evidence="5" id="KW-0862">Zinc</keyword>
<feature type="domain" description="C2H2-type" evidence="11">
    <location>
        <begin position="277"/>
        <end position="306"/>
    </location>
</feature>
<dbReference type="GO" id="GO:0000978">
    <property type="term" value="F:RNA polymerase II cis-regulatory region sequence-specific DNA binding"/>
    <property type="evidence" value="ECO:0007669"/>
    <property type="project" value="TreeGrafter"/>
</dbReference>
<comment type="subcellular location">
    <subcellularLocation>
        <location evidence="1">Nucleus</location>
    </subcellularLocation>
</comment>
<feature type="compositionally biased region" description="Low complexity" evidence="10">
    <location>
        <begin position="1215"/>
        <end position="1233"/>
    </location>
</feature>
<feature type="domain" description="C2H2-type" evidence="11">
    <location>
        <begin position="1158"/>
        <end position="1185"/>
    </location>
</feature>
<dbReference type="EMBL" id="JAVRBK010000002">
    <property type="protein sequence ID" value="KAK5648743.1"/>
    <property type="molecule type" value="Genomic_DNA"/>
</dbReference>
<evidence type="ECO:0000256" key="5">
    <source>
        <dbReference type="ARBA" id="ARBA00022833"/>
    </source>
</evidence>
<dbReference type="Pfam" id="PF00096">
    <property type="entry name" value="zf-C2H2"/>
    <property type="match status" value="3"/>
</dbReference>
<feature type="region of interest" description="Disordered" evidence="10">
    <location>
        <begin position="1204"/>
        <end position="1282"/>
    </location>
</feature>
<proteinExistence type="predicted"/>
<dbReference type="PANTHER" id="PTHR45944">
    <property type="entry name" value="SCHNURRI, ISOFORM F"/>
    <property type="match status" value="1"/>
</dbReference>
<dbReference type="FunFam" id="3.30.160.60:FF:000145">
    <property type="entry name" value="Zinc finger protein 574"/>
    <property type="match status" value="2"/>
</dbReference>
<dbReference type="FunFam" id="3.30.160.60:FF:000594">
    <property type="entry name" value="Transcription factor HIVEP2"/>
    <property type="match status" value="1"/>
</dbReference>
<evidence type="ECO:0000256" key="10">
    <source>
        <dbReference type="SAM" id="MobiDB-lite"/>
    </source>
</evidence>
<evidence type="ECO:0000256" key="3">
    <source>
        <dbReference type="ARBA" id="ARBA00022737"/>
    </source>
</evidence>
<dbReference type="GO" id="GO:0000981">
    <property type="term" value="F:DNA-binding transcription factor activity, RNA polymerase II-specific"/>
    <property type="evidence" value="ECO:0007669"/>
    <property type="project" value="TreeGrafter"/>
</dbReference>
<sequence>METSTDRYLHKKFKKQLNLEGNTFGQNEEKRNVLIIPSSDSLPNSQCSSLVVNEAAIPGLLSKSCDTVSVISSNNVVPKFSTNNENIKINASSNVAKSSISHFNVVERRENSMNAIVANTEESVDPQSSNTCISYVISKHSRVENRNQPEIHFRTANFDTRFNISEPIGIPTVGTSSILDNVYTEQYVTSKLVHVDKIEDISSNFSIVNHDSSSHAEGSCNSTALDSRILESNYSTDFGVVEKGSGGKYICSYCNLACSKPSVLQKHIRAHTNERPYPCVSCGFSFKTRSNLYKHCRSRTHANRVMGNKVQEMNNEIEMDSSIKLEVIESQHSSEILNDDSNHSKSRDDISEDAIIFNEVLGQDLKTKPYKPRFHNSRAFFNNTSRDNLKNLEDQKVQETVQNRPSNSDLLSLHINEVISKNNAIVNTNEPYLLRKRSIDNSLLDSTINNGSINRYNEPGSPRQNFDERSIEEPLNLTHKSRKRCVSEVIEPTMHKSLIKELLLKNLYADSMQCPHCKMIFQTVTELELHKMRSCKGYTKAGARYNRSTSVNVASILTKNKNAFDSMPYFPSTTFPLKSPGPFLGNTRLVESDKTSKSFSFDDSFPKIQGTMHNSSILKSPLRYSLSPLCFETKKAPVKLFGGEVKITQTTGSKSYKIDSKDNERYNSDQFLDHVERLSENRVVKCSLQSGGTVLQNKANFNNKQEPLRSPTDVIRMYDASESSSNLDTNFDKNRFNYNSRQNRECSSEQVTRPLSESITNSELDSTRSYKYTNIMDFSQKAVKLLAPNLKQPNLTIPGVPIPVPPKIIMPHTPLVPVDMNNSEIPKLAVGIKQFDNELMGIRSPQISKGPDQRGKSIDNMQFPHKQIRLLKNDSKEQSVLHIPNTVCNPVNLLINGKVVRYVPGMPGPVAAEIPVAYGSNSLRSPLHSHTSVKSAVALDTRASDNVSDLGKNTPILHTTNTRNDIPKFTDNKITVVKSPLSRNDLKSPNRSSPSITVINETPKRFARPNTLALKPSISAQKTTPRLNTDYYMQHFLHGNYFSYLGLKSSTKSVYCTLNKTQPFYVPHFKKLSMYSEWRQQDIKGDKLYVTAYDSRQRHPRYVTAGKANADSVVHSSYKFVSDSGVKRDEQNKSTSILGGYESNEDYTYVRGRGRGRYVCDQCGIRCKKPSMLKKHIKTHTNDRPYTCSHCNFSFKTKGNLTKHMKSKAHTKNYAASSSSNSSAHQSSTQSSDSDTEDSGMDSSDESTRQQEHEAAYGLLSLSQKTPQNVSSNADNICRSPNTINSLNISPVENSSSFMNAEQITQVNNKNFAKNKILDRHISLNFSASKMIPEVSTSSDRSSKEVQSFHTFFGRCNTNRPLTYPYTSEVIDENLSSKNVAPIFSPVYSSHLDSASDSSEPRKELQNISAFSILQKHNVHYSPPDDSSGRVNDSKSVTIPITISYDSSYVNQYKSHDVVVPIISNHQPTNLSKPIPSVKSNDRVITSYESVPAADIRKRKVQELQIPNIAKVIKIDSESEAMDLSMPVLVEKFPTGNLNVNGILCNKDINHYTVIETNNKVNAVESVGTAVARKPEYKNSEGANLSPKFNYGNDRVQLPYENNDENCIHNKTICDSSEELEYSEESDNAINLKISPKNNADDPININYVIQENSTSVITAYTELPNTFTPMDYDNSAMETLAEVATKQVKLEKNTLAKSVASEYLKLATKNEFQNIEGATDSNFTSSNKEVSELIVKPEENKNCTICSKSFSKPSQLRLHMNIHYLERPFRCDPCSVSFRTKGHFQKHERSAGHHNKLSSSPMFSSSEPRPFKCSDCKVAFRIHGHLAKHLRSKLHIMKLECLAKIPFGLYAELERANSLLTEINTTDGDQCLESLKALARKVFINDPGKLNQLEVSLNNVDSSNS</sequence>
<organism evidence="12 13">
    <name type="scientific">Pyrocoelia pectoralis</name>
    <dbReference type="NCBI Taxonomy" id="417401"/>
    <lineage>
        <taxon>Eukaryota</taxon>
        <taxon>Metazoa</taxon>
        <taxon>Ecdysozoa</taxon>
        <taxon>Arthropoda</taxon>
        <taxon>Hexapoda</taxon>
        <taxon>Insecta</taxon>
        <taxon>Pterygota</taxon>
        <taxon>Neoptera</taxon>
        <taxon>Endopterygota</taxon>
        <taxon>Coleoptera</taxon>
        <taxon>Polyphaga</taxon>
        <taxon>Elateriformia</taxon>
        <taxon>Elateroidea</taxon>
        <taxon>Lampyridae</taxon>
        <taxon>Lampyrinae</taxon>
        <taxon>Pyrocoelia</taxon>
    </lineage>
</organism>
<dbReference type="PANTHER" id="PTHR45944:SF2">
    <property type="entry name" value="SCHNURRI, ISOFORM F"/>
    <property type="match status" value="1"/>
</dbReference>
<dbReference type="SMART" id="SM00451">
    <property type="entry name" value="ZnF_U1"/>
    <property type="match status" value="3"/>
</dbReference>
<keyword evidence="8" id="KW-0539">Nucleus</keyword>
<keyword evidence="13" id="KW-1185">Reference proteome</keyword>
<dbReference type="SMART" id="SM00355">
    <property type="entry name" value="ZnF_C2H2"/>
    <property type="match status" value="8"/>
</dbReference>
<name>A0AAN7ZVA0_9COLE</name>
<gene>
    <name evidence="12" type="ORF">RI129_003635</name>
</gene>
<dbReference type="InterPro" id="IPR036236">
    <property type="entry name" value="Znf_C2H2_sf"/>
</dbReference>
<evidence type="ECO:0000256" key="9">
    <source>
        <dbReference type="PROSITE-ProRule" id="PRU00042"/>
    </source>
</evidence>
<evidence type="ECO:0000313" key="13">
    <source>
        <dbReference type="Proteomes" id="UP001329430"/>
    </source>
</evidence>
<comment type="caution">
    <text evidence="12">The sequence shown here is derived from an EMBL/GenBank/DDBJ whole genome shotgun (WGS) entry which is preliminary data.</text>
</comment>
<feature type="domain" description="C2H2-type" evidence="11">
    <location>
        <begin position="1812"/>
        <end position="1841"/>
    </location>
</feature>
<dbReference type="InterPro" id="IPR013087">
    <property type="entry name" value="Znf_C2H2_type"/>
</dbReference>
<keyword evidence="4 9" id="KW-0863">Zinc-finger</keyword>
<protein>
    <recommendedName>
        <fullName evidence="11">C2H2-type domain-containing protein</fullName>
    </recommendedName>
</protein>
<feature type="region of interest" description="Disordered" evidence="10">
    <location>
        <begin position="1786"/>
        <end position="1807"/>
    </location>
</feature>
<evidence type="ECO:0000256" key="6">
    <source>
        <dbReference type="ARBA" id="ARBA00023015"/>
    </source>
</evidence>
<evidence type="ECO:0000256" key="4">
    <source>
        <dbReference type="ARBA" id="ARBA00022771"/>
    </source>
</evidence>
<dbReference type="InterPro" id="IPR003604">
    <property type="entry name" value="Matrin/U1-like-C_Znf_C2H2"/>
</dbReference>
<feature type="domain" description="C2H2-type" evidence="11">
    <location>
        <begin position="1186"/>
        <end position="1215"/>
    </location>
</feature>
<feature type="domain" description="C2H2-type" evidence="11">
    <location>
        <begin position="1770"/>
        <end position="1799"/>
    </location>
</feature>
<keyword evidence="7" id="KW-0804">Transcription</keyword>
<evidence type="ECO:0000313" key="12">
    <source>
        <dbReference type="EMBL" id="KAK5648743.1"/>
    </source>
</evidence>
<feature type="compositionally biased region" description="Basic and acidic residues" evidence="10">
    <location>
        <begin position="1246"/>
        <end position="1255"/>
    </location>
</feature>
<keyword evidence="6" id="KW-0805">Transcription regulation</keyword>
<keyword evidence="2" id="KW-0479">Metal-binding</keyword>
<accession>A0AAN7ZVA0</accession>
<feature type="compositionally biased region" description="Acidic residues" evidence="10">
    <location>
        <begin position="1234"/>
        <end position="1245"/>
    </location>
</feature>
<evidence type="ECO:0000256" key="1">
    <source>
        <dbReference type="ARBA" id="ARBA00004123"/>
    </source>
</evidence>
<dbReference type="PROSITE" id="PS50157">
    <property type="entry name" value="ZINC_FINGER_C2H2_2"/>
    <property type="match status" value="7"/>
</dbReference>
<feature type="compositionally biased region" description="Polar residues" evidence="10">
    <location>
        <begin position="1261"/>
        <end position="1282"/>
    </location>
</feature>
<keyword evidence="3" id="KW-0677">Repeat</keyword>
<dbReference type="GO" id="GO:0005634">
    <property type="term" value="C:nucleus"/>
    <property type="evidence" value="ECO:0007669"/>
    <property type="project" value="UniProtKB-SubCell"/>
</dbReference>
<dbReference type="SUPFAM" id="SSF57667">
    <property type="entry name" value="beta-beta-alpha zinc fingers"/>
    <property type="match status" value="4"/>
</dbReference>
<feature type="domain" description="C2H2-type" evidence="11">
    <location>
        <begin position="1742"/>
        <end position="1769"/>
    </location>
</feature>
<dbReference type="InterPro" id="IPR051969">
    <property type="entry name" value="Zinc-finger_DNA-bd_regulators"/>
</dbReference>
<evidence type="ECO:0000259" key="11">
    <source>
        <dbReference type="PROSITE" id="PS50157"/>
    </source>
</evidence>
<dbReference type="PROSITE" id="PS00028">
    <property type="entry name" value="ZINC_FINGER_C2H2_1"/>
    <property type="match status" value="7"/>
</dbReference>
<dbReference type="Gene3D" id="3.30.160.60">
    <property type="entry name" value="Classic Zinc Finger"/>
    <property type="match status" value="7"/>
</dbReference>
<evidence type="ECO:0000256" key="2">
    <source>
        <dbReference type="ARBA" id="ARBA00022723"/>
    </source>
</evidence>
<dbReference type="Proteomes" id="UP001329430">
    <property type="component" value="Chromosome 2"/>
</dbReference>